<proteinExistence type="predicted"/>
<reference evidence="1" key="2">
    <citation type="journal article" date="2015" name="Fish Shellfish Immunol.">
        <title>Early steps in the European eel (Anguilla anguilla)-Vibrio vulnificus interaction in the gills: Role of the RtxA13 toxin.</title>
        <authorList>
            <person name="Callol A."/>
            <person name="Pajuelo D."/>
            <person name="Ebbesson L."/>
            <person name="Teles M."/>
            <person name="MacKenzie S."/>
            <person name="Amaro C."/>
        </authorList>
    </citation>
    <scope>NUCLEOTIDE SEQUENCE</scope>
</reference>
<sequence>MEIWGNRRDERQHQVEMFGQRPCFISIRGPSYQAVFNCRTRVELA</sequence>
<dbReference type="EMBL" id="GBXM01020132">
    <property type="protein sequence ID" value="JAH88445.1"/>
    <property type="molecule type" value="Transcribed_RNA"/>
</dbReference>
<reference evidence="1" key="1">
    <citation type="submission" date="2014-11" db="EMBL/GenBank/DDBJ databases">
        <authorList>
            <person name="Amaro Gonzalez C."/>
        </authorList>
    </citation>
    <scope>NUCLEOTIDE SEQUENCE</scope>
</reference>
<protein>
    <submittedName>
        <fullName evidence="1">Uncharacterized protein</fullName>
    </submittedName>
</protein>
<organism evidence="1">
    <name type="scientific">Anguilla anguilla</name>
    <name type="common">European freshwater eel</name>
    <name type="synonym">Muraena anguilla</name>
    <dbReference type="NCBI Taxonomy" id="7936"/>
    <lineage>
        <taxon>Eukaryota</taxon>
        <taxon>Metazoa</taxon>
        <taxon>Chordata</taxon>
        <taxon>Craniata</taxon>
        <taxon>Vertebrata</taxon>
        <taxon>Euteleostomi</taxon>
        <taxon>Actinopterygii</taxon>
        <taxon>Neopterygii</taxon>
        <taxon>Teleostei</taxon>
        <taxon>Anguilliformes</taxon>
        <taxon>Anguillidae</taxon>
        <taxon>Anguilla</taxon>
    </lineage>
</organism>
<evidence type="ECO:0000313" key="1">
    <source>
        <dbReference type="EMBL" id="JAH88445.1"/>
    </source>
</evidence>
<dbReference type="AlphaFoldDB" id="A0A0E9WFU3"/>
<accession>A0A0E9WFU3</accession>
<name>A0A0E9WFU3_ANGAN</name>